<dbReference type="NCBIfam" id="TIGR00254">
    <property type="entry name" value="GGDEF"/>
    <property type="match status" value="1"/>
</dbReference>
<dbReference type="InterPro" id="IPR029787">
    <property type="entry name" value="Nucleotide_cyclase"/>
</dbReference>
<gene>
    <name evidence="3" type="ORF">HNP82_001453</name>
</gene>
<dbReference type="InterPro" id="IPR029016">
    <property type="entry name" value="GAF-like_dom_sf"/>
</dbReference>
<dbReference type="Gene3D" id="3.30.70.270">
    <property type="match status" value="1"/>
</dbReference>
<dbReference type="PANTHER" id="PTHR44757">
    <property type="entry name" value="DIGUANYLATE CYCLASE DGCP"/>
    <property type="match status" value="1"/>
</dbReference>
<keyword evidence="1" id="KW-0472">Membrane</keyword>
<dbReference type="CDD" id="cd01949">
    <property type="entry name" value="GGDEF"/>
    <property type="match status" value="1"/>
</dbReference>
<dbReference type="SUPFAM" id="SSF55781">
    <property type="entry name" value="GAF domain-like"/>
    <property type="match status" value="1"/>
</dbReference>
<reference evidence="3 4" key="1">
    <citation type="submission" date="2020-08" db="EMBL/GenBank/DDBJ databases">
        <title>Genomic Encyclopedia of Type Strains, Phase IV (KMG-IV): sequencing the most valuable type-strain genomes for metagenomic binning, comparative biology and taxonomic classification.</title>
        <authorList>
            <person name="Goeker M."/>
        </authorList>
    </citation>
    <scope>NUCLEOTIDE SEQUENCE [LARGE SCALE GENOMIC DNA]</scope>
    <source>
        <strain evidence="3 4">DSM 106146</strain>
    </source>
</reference>
<keyword evidence="4" id="KW-1185">Reference proteome</keyword>
<organism evidence="3 4">
    <name type="scientific">Catenibacillus scindens</name>
    <dbReference type="NCBI Taxonomy" id="673271"/>
    <lineage>
        <taxon>Bacteria</taxon>
        <taxon>Bacillati</taxon>
        <taxon>Bacillota</taxon>
        <taxon>Clostridia</taxon>
        <taxon>Lachnospirales</taxon>
        <taxon>Lachnospiraceae</taxon>
        <taxon>Catenibacillus</taxon>
    </lineage>
</organism>
<feature type="transmembrane region" description="Helical" evidence="1">
    <location>
        <begin position="12"/>
        <end position="31"/>
    </location>
</feature>
<dbReference type="InterPro" id="IPR052155">
    <property type="entry name" value="Biofilm_reg_signaling"/>
</dbReference>
<dbReference type="EMBL" id="JACHFW010000004">
    <property type="protein sequence ID" value="MBB5264342.1"/>
    <property type="molecule type" value="Genomic_DNA"/>
</dbReference>
<dbReference type="PANTHER" id="PTHR44757:SF2">
    <property type="entry name" value="BIOFILM ARCHITECTURE MAINTENANCE PROTEIN MBAA"/>
    <property type="match status" value="1"/>
</dbReference>
<dbReference type="Gene3D" id="3.30.450.40">
    <property type="match status" value="1"/>
</dbReference>
<keyword evidence="1" id="KW-1133">Transmembrane helix</keyword>
<sequence length="628" mass="71906">MNKLQKIHWHKSFGIMFVLILLMISGFIVAATQINHMEEERGFTTLYEEAGRVADDFEARIQSDREQLELIASVVATYDDLTSPRLWDVLDGYTSVGLMSRLDLLLPDDSVVTSGGETVQTTLSFSEQAALGAHVTNREEDFTDGGRYILRHYVPVIRRGETIAMLCGVIDLKDIPGEIRVKPYSGEAAIYIIEGESGDFIVDTWHEEMGNIWDLGEREMAPGYDHEQLKQGLIHGQSDYVVFVSRTIGEYLYFYYEPMDINDWRIALSVPESTVFANASAIRQVIRAFLIFEVVLFVLYFIWMIFYVLHETGEKQRQLDTISHIYDVENLLFNAHENQENISAALKKIANMVRAELAGYWVGSQDKKTAVFSCSSGVSSLTDENMYYLLEYFRHTDDSFEMDNLEEIQSFLRNKENIRNIIAVPVKNVGGAVAGILYVYNCKRHSGNLELIKSISFSFTMLAKNMRSYNAIKELGEKDILLGLNNRNRYEMDIDRFEHMYEMSLACIYIDVNGLHELNNAKGHEAGDRMLQSVAGQIREKFGVCFTYRIGGDEFVIFVVDTDEAEIKEKLANLTAELVSEDIHVSIGLAWENEDIQVESMIKTAEARMYTDKKRYYEEMGYDRRRGK</sequence>
<evidence type="ECO:0000259" key="2">
    <source>
        <dbReference type="PROSITE" id="PS50887"/>
    </source>
</evidence>
<evidence type="ECO:0000313" key="3">
    <source>
        <dbReference type="EMBL" id="MBB5264342.1"/>
    </source>
</evidence>
<dbReference type="RefSeq" id="WP_183772893.1">
    <property type="nucleotide sequence ID" value="NZ_JACHFW010000004.1"/>
</dbReference>
<protein>
    <submittedName>
        <fullName evidence="3">Diguanylate cyclase (GGDEF)-like protein</fullName>
    </submittedName>
</protein>
<dbReference type="InterPro" id="IPR000160">
    <property type="entry name" value="GGDEF_dom"/>
</dbReference>
<comment type="caution">
    <text evidence="3">The sequence shown here is derived from an EMBL/GenBank/DDBJ whole genome shotgun (WGS) entry which is preliminary data.</text>
</comment>
<dbReference type="PROSITE" id="PS50887">
    <property type="entry name" value="GGDEF"/>
    <property type="match status" value="1"/>
</dbReference>
<proteinExistence type="predicted"/>
<dbReference type="SMART" id="SM00267">
    <property type="entry name" value="GGDEF"/>
    <property type="match status" value="1"/>
</dbReference>
<keyword evidence="1" id="KW-0812">Transmembrane</keyword>
<dbReference type="SUPFAM" id="SSF55073">
    <property type="entry name" value="Nucleotide cyclase"/>
    <property type="match status" value="1"/>
</dbReference>
<dbReference type="Gene3D" id="3.30.450.20">
    <property type="entry name" value="PAS domain"/>
    <property type="match status" value="1"/>
</dbReference>
<feature type="domain" description="GGDEF" evidence="2">
    <location>
        <begin position="503"/>
        <end position="628"/>
    </location>
</feature>
<accession>A0A7W8HAX2</accession>
<feature type="transmembrane region" description="Helical" evidence="1">
    <location>
        <begin position="288"/>
        <end position="309"/>
    </location>
</feature>
<evidence type="ECO:0000313" key="4">
    <source>
        <dbReference type="Proteomes" id="UP000543642"/>
    </source>
</evidence>
<evidence type="ECO:0000256" key="1">
    <source>
        <dbReference type="SAM" id="Phobius"/>
    </source>
</evidence>
<dbReference type="Proteomes" id="UP000543642">
    <property type="component" value="Unassembled WGS sequence"/>
</dbReference>
<dbReference type="Pfam" id="PF00990">
    <property type="entry name" value="GGDEF"/>
    <property type="match status" value="1"/>
</dbReference>
<dbReference type="InterPro" id="IPR043128">
    <property type="entry name" value="Rev_trsase/Diguanyl_cyclase"/>
</dbReference>
<dbReference type="AlphaFoldDB" id="A0A7W8HAX2"/>
<name>A0A7W8HAX2_9FIRM</name>